<dbReference type="Proteomes" id="UP000557739">
    <property type="component" value="Unassembled WGS sequence"/>
</dbReference>
<evidence type="ECO:0000256" key="1">
    <source>
        <dbReference type="SAM" id="Phobius"/>
    </source>
</evidence>
<name>A0A7W9ART1_9SPHN</name>
<accession>A0A7W9ART1</accession>
<protein>
    <submittedName>
        <fullName evidence="3">Uncharacterized protein</fullName>
    </submittedName>
</protein>
<sequence length="81" mass="7774">MRFAKILATAAMVSMTAAPALAANEASKLSVAQTKTVRASTASRDANGAVAGSGVIIGVVAAAAIIAGIIIATDDGGSDSN</sequence>
<evidence type="ECO:0000256" key="2">
    <source>
        <dbReference type="SAM" id="SignalP"/>
    </source>
</evidence>
<reference evidence="3 4" key="1">
    <citation type="submission" date="2020-08" db="EMBL/GenBank/DDBJ databases">
        <title>Genomic Encyclopedia of Type Strains, Phase IV (KMG-IV): sequencing the most valuable type-strain genomes for metagenomic binning, comparative biology and taxonomic classification.</title>
        <authorList>
            <person name="Goeker M."/>
        </authorList>
    </citation>
    <scope>NUCLEOTIDE SEQUENCE [LARGE SCALE GENOMIC DNA]</scope>
    <source>
        <strain evidence="3 4">DSM 27244</strain>
    </source>
</reference>
<keyword evidence="4" id="KW-1185">Reference proteome</keyword>
<dbReference type="AlphaFoldDB" id="A0A7W9ART1"/>
<dbReference type="EMBL" id="JACIJJ010000004">
    <property type="protein sequence ID" value="MBB5699378.1"/>
    <property type="molecule type" value="Genomic_DNA"/>
</dbReference>
<keyword evidence="1" id="KW-1133">Transmembrane helix</keyword>
<dbReference type="RefSeq" id="WP_184029379.1">
    <property type="nucleotide sequence ID" value="NZ_JACIJJ010000004.1"/>
</dbReference>
<gene>
    <name evidence="3" type="ORF">FHR19_002744</name>
</gene>
<proteinExistence type="predicted"/>
<evidence type="ECO:0000313" key="3">
    <source>
        <dbReference type="EMBL" id="MBB5699378.1"/>
    </source>
</evidence>
<comment type="caution">
    <text evidence="3">The sequence shown here is derived from an EMBL/GenBank/DDBJ whole genome shotgun (WGS) entry which is preliminary data.</text>
</comment>
<keyword evidence="1" id="KW-0472">Membrane</keyword>
<feature type="chain" id="PRO_5031014933" evidence="2">
    <location>
        <begin position="23"/>
        <end position="81"/>
    </location>
</feature>
<keyword evidence="1" id="KW-0812">Transmembrane</keyword>
<organism evidence="3 4">
    <name type="scientific">Sphingomonas yantingensis</name>
    <dbReference type="NCBI Taxonomy" id="1241761"/>
    <lineage>
        <taxon>Bacteria</taxon>
        <taxon>Pseudomonadati</taxon>
        <taxon>Pseudomonadota</taxon>
        <taxon>Alphaproteobacteria</taxon>
        <taxon>Sphingomonadales</taxon>
        <taxon>Sphingomonadaceae</taxon>
        <taxon>Sphingomonas</taxon>
    </lineage>
</organism>
<feature type="signal peptide" evidence="2">
    <location>
        <begin position="1"/>
        <end position="22"/>
    </location>
</feature>
<feature type="transmembrane region" description="Helical" evidence="1">
    <location>
        <begin position="46"/>
        <end position="72"/>
    </location>
</feature>
<evidence type="ECO:0000313" key="4">
    <source>
        <dbReference type="Proteomes" id="UP000557739"/>
    </source>
</evidence>
<keyword evidence="2" id="KW-0732">Signal</keyword>